<keyword evidence="7 10" id="KW-1133">Transmembrane helix</keyword>
<dbReference type="InterPro" id="IPR056563">
    <property type="entry name" value="LysM3_LYK4_5"/>
</dbReference>
<evidence type="ECO:0000256" key="10">
    <source>
        <dbReference type="SAM" id="Phobius"/>
    </source>
</evidence>
<keyword evidence="2" id="KW-1003">Cell membrane</keyword>
<evidence type="ECO:0000259" key="13">
    <source>
        <dbReference type="PROSITE" id="PS51782"/>
    </source>
</evidence>
<dbReference type="PROSITE" id="PS51782">
    <property type="entry name" value="LYSM"/>
    <property type="match status" value="1"/>
</dbReference>
<dbReference type="InterPro" id="IPR018392">
    <property type="entry name" value="LysM"/>
</dbReference>
<keyword evidence="14" id="KW-0418">Kinase</keyword>
<dbReference type="PANTHER" id="PTHR45927:SF7">
    <property type="entry name" value="LYSM-DOMAIN RECEPTOR-LIKE KINASE"/>
    <property type="match status" value="1"/>
</dbReference>
<keyword evidence="14" id="KW-0808">Transferase</keyword>
<comment type="subcellular location">
    <subcellularLocation>
        <location evidence="1">Cell membrane</location>
        <topology evidence="1">Single-pass membrane protein</topology>
    </subcellularLocation>
</comment>
<dbReference type="CDD" id="cd00118">
    <property type="entry name" value="LysM"/>
    <property type="match status" value="1"/>
</dbReference>
<name>A0A2G9HEA6_9LAMI</name>
<dbReference type="InterPro" id="IPR000719">
    <property type="entry name" value="Prot_kinase_dom"/>
</dbReference>
<dbReference type="InterPro" id="IPR052611">
    <property type="entry name" value="Plant_RLK_LysM"/>
</dbReference>
<dbReference type="Proteomes" id="UP000231279">
    <property type="component" value="Unassembled WGS sequence"/>
</dbReference>
<dbReference type="FunFam" id="1.10.510.10:FF:000468">
    <property type="entry name" value="PTI1-like tyrosine-protein kinase 3"/>
    <property type="match status" value="1"/>
</dbReference>
<dbReference type="Gene3D" id="1.10.510.10">
    <property type="entry name" value="Transferase(Phosphotransferase) domain 1"/>
    <property type="match status" value="1"/>
</dbReference>
<keyword evidence="3 10" id="KW-0812">Transmembrane</keyword>
<evidence type="ECO:0000256" key="7">
    <source>
        <dbReference type="ARBA" id="ARBA00022989"/>
    </source>
</evidence>
<evidence type="ECO:0000256" key="3">
    <source>
        <dbReference type="ARBA" id="ARBA00022692"/>
    </source>
</evidence>
<accession>A0A2G9HEA6</accession>
<dbReference type="EC" id="2.7.11.1" evidence="14"/>
<evidence type="ECO:0000256" key="2">
    <source>
        <dbReference type="ARBA" id="ARBA00022475"/>
    </source>
</evidence>
<feature type="domain" description="Protein kinase" evidence="12">
    <location>
        <begin position="283"/>
        <end position="573"/>
    </location>
</feature>
<comment type="caution">
    <text evidence="14">The sequence shown here is derived from an EMBL/GenBank/DDBJ whole genome shotgun (WGS) entry which is preliminary data.</text>
</comment>
<dbReference type="PANTHER" id="PTHR45927">
    <property type="entry name" value="LYSM-DOMAIN RECEPTOR-LIKE KINASE-RELATED"/>
    <property type="match status" value="1"/>
</dbReference>
<dbReference type="Pfam" id="PF23446">
    <property type="entry name" value="LysM1_NFP_LYK"/>
    <property type="match status" value="1"/>
</dbReference>
<keyword evidence="15" id="KW-1185">Reference proteome</keyword>
<proteinExistence type="predicted"/>
<evidence type="ECO:0000256" key="6">
    <source>
        <dbReference type="ARBA" id="ARBA00022840"/>
    </source>
</evidence>
<keyword evidence="14" id="KW-0723">Serine/threonine-protein kinase</keyword>
<dbReference type="Gene3D" id="3.30.200.20">
    <property type="entry name" value="Phosphorylase Kinase, domain 1"/>
    <property type="match status" value="1"/>
</dbReference>
<feature type="signal peptide" evidence="11">
    <location>
        <begin position="1"/>
        <end position="20"/>
    </location>
</feature>
<dbReference type="Gene3D" id="3.10.350.10">
    <property type="entry name" value="LysM domain"/>
    <property type="match status" value="1"/>
</dbReference>
<dbReference type="Pfam" id="PF23473">
    <property type="entry name" value="LysM3_LYK4_5"/>
    <property type="match status" value="1"/>
</dbReference>
<evidence type="ECO:0000256" key="4">
    <source>
        <dbReference type="ARBA" id="ARBA00022729"/>
    </source>
</evidence>
<dbReference type="EMBL" id="NKXS01002011">
    <property type="protein sequence ID" value="PIN15828.1"/>
    <property type="molecule type" value="Genomic_DNA"/>
</dbReference>
<reference evidence="15" key="1">
    <citation type="journal article" date="2018" name="Gigascience">
        <title>Genome assembly of the Pink Ipe (Handroanthus impetiginosus, Bignoniaceae), a highly valued, ecologically keystone Neotropical timber forest tree.</title>
        <authorList>
            <person name="Silva-Junior O.B."/>
            <person name="Grattapaglia D."/>
            <person name="Novaes E."/>
            <person name="Collevatti R.G."/>
        </authorList>
    </citation>
    <scope>NUCLEOTIDE SEQUENCE [LARGE SCALE GENOMIC DNA]</scope>
    <source>
        <strain evidence="15">cv. UFG-1</strain>
    </source>
</reference>
<evidence type="ECO:0000313" key="14">
    <source>
        <dbReference type="EMBL" id="PIN15828.1"/>
    </source>
</evidence>
<dbReference type="GO" id="GO:0051707">
    <property type="term" value="P:response to other organism"/>
    <property type="evidence" value="ECO:0007669"/>
    <property type="project" value="UniProtKB-ARBA"/>
</dbReference>
<dbReference type="PROSITE" id="PS50011">
    <property type="entry name" value="PROTEIN_KINASE_DOM"/>
    <property type="match status" value="1"/>
</dbReference>
<dbReference type="STRING" id="429701.A0A2G9HEA6"/>
<dbReference type="AlphaFoldDB" id="A0A2G9HEA6"/>
<feature type="domain" description="LysM" evidence="13">
    <location>
        <begin position="186"/>
        <end position="231"/>
    </location>
</feature>
<feature type="transmembrane region" description="Helical" evidence="10">
    <location>
        <begin position="242"/>
        <end position="262"/>
    </location>
</feature>
<dbReference type="InterPro" id="IPR056561">
    <property type="entry name" value="NFP_LYK_LysM1"/>
</dbReference>
<dbReference type="SMART" id="SM00257">
    <property type="entry name" value="LysM"/>
    <property type="match status" value="1"/>
</dbReference>
<keyword evidence="9" id="KW-1015">Disulfide bond</keyword>
<dbReference type="InterPro" id="IPR011009">
    <property type="entry name" value="Kinase-like_dom_sf"/>
</dbReference>
<dbReference type="InterPro" id="IPR056562">
    <property type="entry name" value="LysM2_CERK1_LYK3_4_5"/>
</dbReference>
<protein>
    <submittedName>
        <fullName evidence="14">Serine/threonine protein kinase</fullName>
        <ecNumber evidence="14">2.7.11.1</ecNumber>
    </submittedName>
</protein>
<feature type="chain" id="PRO_5013963783" evidence="11">
    <location>
        <begin position="21"/>
        <end position="589"/>
    </location>
</feature>
<dbReference type="Pfam" id="PF23472">
    <property type="entry name" value="LysM2_CERK1_LYK3_4_5"/>
    <property type="match status" value="1"/>
</dbReference>
<keyword evidence="8 10" id="KW-0472">Membrane</keyword>
<dbReference type="OrthoDB" id="4062651at2759"/>
<sequence>MNWILKIVITLIFYPTCIKSQQKYSGNSALRCDGIDEKNPSESILYTCNGEYLSCRTFLIFTAKFPYNTVPAIAALTSSDEADIVKLNNVTRFVVFPEEQEVIVPVNCSCSDQYYQANTTYQIPNEHKTYYTIANDTYQGLSTCKSLKRANSYSEWSLLPGQKLQVPLRCACPTREQVSTGTKFLLTYSIGRGDTPDALSKQFNLSVTRIREANGLSDKFTAIYPFTTILIPMLSEPSSSHAMIRAVAALSVVIILSLMLIFRLHKKPQQILHSPRDLILEIARFDRALRVFRFSEIKKATGNFGSKSKLNGSVYHGTFRKEVFAVKKKSRIAEKEVRLLHKLNHFNIVKLVGFCEHKDNLYLVYEYMKNGSLLEWLGRRGSDDLKGWIERFRIALDVANGLLYLHNFTNPAYVHNNISSSSILLDGNLRAKIANFSLARTANGSALTRIVGTKGYMAPECLDVGPITPKVDVFAFGVLLLELITDKYPIFVQDGRERLLSTAIAAIMESPNAETELSCFVAPGLSENGGLEHAIQVVMLSLSCLRQDPEDRPDMVEVVSVLLKVQLNIHKRARAIGTKTELSMDDQIC</sequence>
<evidence type="ECO:0000256" key="5">
    <source>
        <dbReference type="ARBA" id="ARBA00022741"/>
    </source>
</evidence>
<dbReference type="Pfam" id="PF00069">
    <property type="entry name" value="Pkinase"/>
    <property type="match status" value="1"/>
</dbReference>
<dbReference type="GO" id="GO:0004674">
    <property type="term" value="F:protein serine/threonine kinase activity"/>
    <property type="evidence" value="ECO:0007669"/>
    <property type="project" value="UniProtKB-KW"/>
</dbReference>
<evidence type="ECO:0000256" key="9">
    <source>
        <dbReference type="ARBA" id="ARBA00023157"/>
    </source>
</evidence>
<organism evidence="14 15">
    <name type="scientific">Handroanthus impetiginosus</name>
    <dbReference type="NCBI Taxonomy" id="429701"/>
    <lineage>
        <taxon>Eukaryota</taxon>
        <taxon>Viridiplantae</taxon>
        <taxon>Streptophyta</taxon>
        <taxon>Embryophyta</taxon>
        <taxon>Tracheophyta</taxon>
        <taxon>Spermatophyta</taxon>
        <taxon>Magnoliopsida</taxon>
        <taxon>eudicotyledons</taxon>
        <taxon>Gunneridae</taxon>
        <taxon>Pentapetalae</taxon>
        <taxon>asterids</taxon>
        <taxon>lamiids</taxon>
        <taxon>Lamiales</taxon>
        <taxon>Bignoniaceae</taxon>
        <taxon>Crescentiina</taxon>
        <taxon>Tabebuia alliance</taxon>
        <taxon>Handroanthus</taxon>
    </lineage>
</organism>
<evidence type="ECO:0000256" key="8">
    <source>
        <dbReference type="ARBA" id="ARBA00023136"/>
    </source>
</evidence>
<evidence type="ECO:0000256" key="11">
    <source>
        <dbReference type="SAM" id="SignalP"/>
    </source>
</evidence>
<dbReference type="SUPFAM" id="SSF56112">
    <property type="entry name" value="Protein kinase-like (PK-like)"/>
    <property type="match status" value="1"/>
</dbReference>
<dbReference type="InterPro" id="IPR036779">
    <property type="entry name" value="LysM_dom_sf"/>
</dbReference>
<keyword evidence="5" id="KW-0547">Nucleotide-binding</keyword>
<dbReference type="GO" id="GO:0005886">
    <property type="term" value="C:plasma membrane"/>
    <property type="evidence" value="ECO:0007669"/>
    <property type="project" value="UniProtKB-SubCell"/>
</dbReference>
<evidence type="ECO:0000259" key="12">
    <source>
        <dbReference type="PROSITE" id="PS50011"/>
    </source>
</evidence>
<dbReference type="GO" id="GO:0005524">
    <property type="term" value="F:ATP binding"/>
    <property type="evidence" value="ECO:0007669"/>
    <property type="project" value="UniProtKB-KW"/>
</dbReference>
<evidence type="ECO:0000313" key="15">
    <source>
        <dbReference type="Proteomes" id="UP000231279"/>
    </source>
</evidence>
<keyword evidence="4 11" id="KW-0732">Signal</keyword>
<keyword evidence="6" id="KW-0067">ATP-binding</keyword>
<evidence type="ECO:0000256" key="1">
    <source>
        <dbReference type="ARBA" id="ARBA00004162"/>
    </source>
</evidence>
<gene>
    <name evidence="14" type="ORF">CDL12_11532</name>
</gene>